<dbReference type="Proteomes" id="UP000176705">
    <property type="component" value="Unassembled WGS sequence"/>
</dbReference>
<comment type="similarity">
    <text evidence="2 9">Belongs to the SecG family.</text>
</comment>
<evidence type="ECO:0000256" key="4">
    <source>
        <dbReference type="ARBA" id="ARBA00022692"/>
    </source>
</evidence>
<keyword evidence="3 9" id="KW-0813">Transport</keyword>
<keyword evidence="6 9" id="KW-1133">Transmembrane helix</keyword>
<dbReference type="GO" id="GO:0015450">
    <property type="term" value="F:protein-transporting ATPase activity"/>
    <property type="evidence" value="ECO:0007669"/>
    <property type="project" value="UniProtKB-UniRule"/>
</dbReference>
<evidence type="ECO:0000256" key="7">
    <source>
        <dbReference type="ARBA" id="ARBA00023010"/>
    </source>
</evidence>
<dbReference type="GO" id="GO:0005886">
    <property type="term" value="C:plasma membrane"/>
    <property type="evidence" value="ECO:0007669"/>
    <property type="project" value="UniProtKB-SubCell"/>
</dbReference>
<dbReference type="NCBIfam" id="TIGR00810">
    <property type="entry name" value="secG"/>
    <property type="match status" value="1"/>
</dbReference>
<organism evidence="10 11">
    <name type="scientific">Candidatus Sungbacteria bacterium RIFCSPLOWO2_01_FULL_59_16</name>
    <dbReference type="NCBI Taxonomy" id="1802280"/>
    <lineage>
        <taxon>Bacteria</taxon>
        <taxon>Candidatus Sungiibacteriota</taxon>
    </lineage>
</organism>
<accession>A0A1G2LEI2</accession>
<dbReference type="Pfam" id="PF03840">
    <property type="entry name" value="SecG"/>
    <property type="match status" value="1"/>
</dbReference>
<evidence type="ECO:0000256" key="6">
    <source>
        <dbReference type="ARBA" id="ARBA00022989"/>
    </source>
</evidence>
<proteinExistence type="inferred from homology"/>
<evidence type="ECO:0000256" key="5">
    <source>
        <dbReference type="ARBA" id="ARBA00022927"/>
    </source>
</evidence>
<reference evidence="10 11" key="1">
    <citation type="journal article" date="2016" name="Nat. Commun.">
        <title>Thousands of microbial genomes shed light on interconnected biogeochemical processes in an aquifer system.</title>
        <authorList>
            <person name="Anantharaman K."/>
            <person name="Brown C.T."/>
            <person name="Hug L.A."/>
            <person name="Sharon I."/>
            <person name="Castelle C.J."/>
            <person name="Probst A.J."/>
            <person name="Thomas B.C."/>
            <person name="Singh A."/>
            <person name="Wilkins M.J."/>
            <person name="Karaoz U."/>
            <person name="Brodie E.L."/>
            <person name="Williams K.H."/>
            <person name="Hubbard S.S."/>
            <person name="Banfield J.F."/>
        </authorList>
    </citation>
    <scope>NUCLEOTIDE SEQUENCE [LARGE SCALE GENOMIC DNA]</scope>
</reference>
<keyword evidence="9" id="KW-1003">Cell membrane</keyword>
<comment type="function">
    <text evidence="9">Involved in protein export. Participates in an early event of protein translocation.</text>
</comment>
<name>A0A1G2LEI2_9BACT</name>
<sequence length="72" mass="7637">MRTTLVFAQIVISALLIAAILLQQRGGGLSAAFGGDGNVYRTKRGLEKAIFIATIILAVFFFGIALLSIIIV</sequence>
<keyword evidence="8 9" id="KW-0472">Membrane</keyword>
<evidence type="ECO:0000256" key="2">
    <source>
        <dbReference type="ARBA" id="ARBA00008445"/>
    </source>
</evidence>
<comment type="caution">
    <text evidence="9">Lacks conserved residue(s) required for the propagation of feature annotation.</text>
</comment>
<evidence type="ECO:0000256" key="9">
    <source>
        <dbReference type="RuleBase" id="RU365087"/>
    </source>
</evidence>
<keyword evidence="7 9" id="KW-0811">Translocation</keyword>
<evidence type="ECO:0000256" key="8">
    <source>
        <dbReference type="ARBA" id="ARBA00023136"/>
    </source>
</evidence>
<keyword evidence="4 9" id="KW-0812">Transmembrane</keyword>
<dbReference type="AlphaFoldDB" id="A0A1G2LEI2"/>
<protein>
    <recommendedName>
        <fullName evidence="9">Protein-export membrane protein SecG</fullName>
    </recommendedName>
</protein>
<dbReference type="STRING" id="1802280.A3B37_03400"/>
<gene>
    <name evidence="10" type="ORF">A3B37_03400</name>
</gene>
<evidence type="ECO:0000313" key="11">
    <source>
        <dbReference type="Proteomes" id="UP000176705"/>
    </source>
</evidence>
<dbReference type="InterPro" id="IPR004692">
    <property type="entry name" value="SecG"/>
</dbReference>
<dbReference type="GO" id="GO:0009306">
    <property type="term" value="P:protein secretion"/>
    <property type="evidence" value="ECO:0007669"/>
    <property type="project" value="UniProtKB-UniRule"/>
</dbReference>
<comment type="subcellular location">
    <subcellularLocation>
        <location evidence="9">Cell membrane</location>
        <topology evidence="9">Multi-pass membrane protein</topology>
    </subcellularLocation>
    <subcellularLocation>
        <location evidence="1">Membrane</location>
        <topology evidence="1">Multi-pass membrane protein</topology>
    </subcellularLocation>
</comment>
<feature type="transmembrane region" description="Helical" evidence="9">
    <location>
        <begin position="50"/>
        <end position="71"/>
    </location>
</feature>
<dbReference type="EMBL" id="MHQS01000005">
    <property type="protein sequence ID" value="OHA09232.1"/>
    <property type="molecule type" value="Genomic_DNA"/>
</dbReference>
<evidence type="ECO:0000313" key="10">
    <source>
        <dbReference type="EMBL" id="OHA09232.1"/>
    </source>
</evidence>
<comment type="caution">
    <text evidence="10">The sequence shown here is derived from an EMBL/GenBank/DDBJ whole genome shotgun (WGS) entry which is preliminary data.</text>
</comment>
<evidence type="ECO:0000256" key="3">
    <source>
        <dbReference type="ARBA" id="ARBA00022448"/>
    </source>
</evidence>
<evidence type="ECO:0000256" key="1">
    <source>
        <dbReference type="ARBA" id="ARBA00004141"/>
    </source>
</evidence>
<keyword evidence="5 9" id="KW-0653">Protein transport</keyword>